<evidence type="ECO:0000259" key="1">
    <source>
        <dbReference type="Pfam" id="PF00553"/>
    </source>
</evidence>
<dbReference type="Proteomes" id="UP001479436">
    <property type="component" value="Unassembled WGS sequence"/>
</dbReference>
<evidence type="ECO:0000313" key="3">
    <source>
        <dbReference type="Proteomes" id="UP001479436"/>
    </source>
</evidence>
<dbReference type="InterPro" id="IPR001919">
    <property type="entry name" value="CBD2"/>
</dbReference>
<organism evidence="2 3">
    <name type="scientific">Basidiobolus ranarum</name>
    <dbReference type="NCBI Taxonomy" id="34480"/>
    <lineage>
        <taxon>Eukaryota</taxon>
        <taxon>Fungi</taxon>
        <taxon>Fungi incertae sedis</taxon>
        <taxon>Zoopagomycota</taxon>
        <taxon>Entomophthoromycotina</taxon>
        <taxon>Basidiobolomycetes</taxon>
        <taxon>Basidiobolales</taxon>
        <taxon>Basidiobolaceae</taxon>
        <taxon>Basidiobolus</taxon>
    </lineage>
</organism>
<sequence>MIDFVGETTEYSESDNFMTLVRIRTTTNSPISNNWQVKFAIPDNKNITTVSRGQFTQEGSIVTIKSDPTIEPAQNMAILVGVTGDVLAQPRPVFTVKRPFRAQFEDLGSV</sequence>
<proteinExistence type="predicted"/>
<name>A0ABR2WFM5_9FUNG</name>
<dbReference type="Pfam" id="PF00553">
    <property type="entry name" value="CBM_2"/>
    <property type="match status" value="1"/>
</dbReference>
<dbReference type="InterPro" id="IPR012291">
    <property type="entry name" value="CBM2_carb-bd_dom_sf"/>
</dbReference>
<dbReference type="Gene3D" id="2.60.40.290">
    <property type="match status" value="1"/>
</dbReference>
<dbReference type="EMBL" id="JASJQH010002299">
    <property type="protein sequence ID" value="KAK9760303.1"/>
    <property type="molecule type" value="Genomic_DNA"/>
</dbReference>
<reference evidence="2 3" key="1">
    <citation type="submission" date="2023-04" db="EMBL/GenBank/DDBJ databases">
        <title>Genome of Basidiobolus ranarum AG-B5.</title>
        <authorList>
            <person name="Stajich J.E."/>
            <person name="Carter-House D."/>
            <person name="Gryganskyi A."/>
        </authorList>
    </citation>
    <scope>NUCLEOTIDE SEQUENCE [LARGE SCALE GENOMIC DNA]</scope>
    <source>
        <strain evidence="2 3">AG-B5</strain>
    </source>
</reference>
<evidence type="ECO:0000313" key="2">
    <source>
        <dbReference type="EMBL" id="KAK9760303.1"/>
    </source>
</evidence>
<accession>A0ABR2WFM5</accession>
<dbReference type="InterPro" id="IPR008965">
    <property type="entry name" value="CBM2/CBM3_carb-bd_dom_sf"/>
</dbReference>
<protein>
    <recommendedName>
        <fullName evidence="1">CBM2 domain-containing protein</fullName>
    </recommendedName>
</protein>
<feature type="domain" description="CBM2" evidence="1">
    <location>
        <begin position="16"/>
        <end position="66"/>
    </location>
</feature>
<dbReference type="SUPFAM" id="SSF49384">
    <property type="entry name" value="Carbohydrate-binding domain"/>
    <property type="match status" value="1"/>
</dbReference>
<keyword evidence="3" id="KW-1185">Reference proteome</keyword>
<comment type="caution">
    <text evidence="2">The sequence shown here is derived from an EMBL/GenBank/DDBJ whole genome shotgun (WGS) entry which is preliminary data.</text>
</comment>
<gene>
    <name evidence="2" type="ORF">K7432_015827</name>
</gene>